<accession>A0AAW7Z9M1</accession>
<reference evidence="2" key="2">
    <citation type="submission" date="2023-03" db="EMBL/GenBank/DDBJ databases">
        <authorList>
            <person name="Zhang Z."/>
        </authorList>
    </citation>
    <scope>NUCLEOTIDE SEQUENCE</scope>
    <source>
        <strain evidence="2">DSA</strain>
    </source>
</reference>
<dbReference type="Proteomes" id="UP001172911">
    <property type="component" value="Unassembled WGS sequence"/>
</dbReference>
<dbReference type="RefSeq" id="WP_304540429.1">
    <property type="nucleotide sequence ID" value="NZ_JARPTC010000001.1"/>
</dbReference>
<name>A0AAW7Z9M1_9FIRM</name>
<gene>
    <name evidence="2" type="ORF">P6N53_00970</name>
</gene>
<protein>
    <submittedName>
        <fullName evidence="2">Uncharacterized protein</fullName>
    </submittedName>
</protein>
<reference evidence="2" key="1">
    <citation type="journal article" date="2023" name="J. Hazard. Mater.">
        <title>Anaerobic biodegradation of pyrene and benzo[a]pyrene by a new sulfate-reducing Desulforamulus aquiferis strain DSA.</title>
        <authorList>
            <person name="Zhang Z."/>
            <person name="Sun J."/>
            <person name="Gong X."/>
            <person name="Wang C."/>
            <person name="Wang H."/>
        </authorList>
    </citation>
    <scope>NUCLEOTIDE SEQUENCE</scope>
    <source>
        <strain evidence="2">DSA</strain>
    </source>
</reference>
<sequence>MKKILVDLFKDQRGMSPLVIMAILAAVGGIAAFGISNYLVPKIKGGGNSAGESIDDAISITY</sequence>
<evidence type="ECO:0000313" key="3">
    <source>
        <dbReference type="Proteomes" id="UP001172911"/>
    </source>
</evidence>
<keyword evidence="3" id="KW-1185">Reference proteome</keyword>
<proteinExistence type="predicted"/>
<comment type="caution">
    <text evidence="2">The sequence shown here is derived from an EMBL/GenBank/DDBJ whole genome shotgun (WGS) entry which is preliminary data.</text>
</comment>
<dbReference type="EMBL" id="JARPTC010000001">
    <property type="protein sequence ID" value="MDO7785804.1"/>
    <property type="molecule type" value="Genomic_DNA"/>
</dbReference>
<keyword evidence="1" id="KW-0472">Membrane</keyword>
<dbReference type="AlphaFoldDB" id="A0AAW7Z9M1"/>
<keyword evidence="1" id="KW-0812">Transmembrane</keyword>
<keyword evidence="1" id="KW-1133">Transmembrane helix</keyword>
<organism evidence="2 3">
    <name type="scientific">Desulforamulus aquiferis</name>
    <dbReference type="NCBI Taxonomy" id="1397668"/>
    <lineage>
        <taxon>Bacteria</taxon>
        <taxon>Bacillati</taxon>
        <taxon>Bacillota</taxon>
        <taxon>Clostridia</taxon>
        <taxon>Eubacteriales</taxon>
        <taxon>Peptococcaceae</taxon>
        <taxon>Desulforamulus</taxon>
    </lineage>
</organism>
<feature type="transmembrane region" description="Helical" evidence="1">
    <location>
        <begin position="20"/>
        <end position="40"/>
    </location>
</feature>
<evidence type="ECO:0000256" key="1">
    <source>
        <dbReference type="SAM" id="Phobius"/>
    </source>
</evidence>
<evidence type="ECO:0000313" key="2">
    <source>
        <dbReference type="EMBL" id="MDO7785804.1"/>
    </source>
</evidence>